<gene>
    <name evidence="3" type="ORF">ABID21_000808</name>
</gene>
<dbReference type="RefSeq" id="WP_247242422.1">
    <property type="nucleotide sequence ID" value="NZ_JALJRA010000002.1"/>
</dbReference>
<keyword evidence="2" id="KW-1133">Transmembrane helix</keyword>
<comment type="caution">
    <text evidence="3">The sequence shown here is derived from an EMBL/GenBank/DDBJ whole genome shotgun (WGS) entry which is preliminary data.</text>
</comment>
<evidence type="ECO:0000313" key="3">
    <source>
        <dbReference type="EMBL" id="MET3584713.1"/>
    </source>
</evidence>
<reference evidence="3 4" key="1">
    <citation type="submission" date="2024-06" db="EMBL/GenBank/DDBJ databases">
        <title>Genomic Encyclopedia of Type Strains, Phase IV (KMG-IV): sequencing the most valuable type-strain genomes for metagenomic binning, comparative biology and taxonomic classification.</title>
        <authorList>
            <person name="Goeker M."/>
        </authorList>
    </citation>
    <scope>NUCLEOTIDE SEQUENCE [LARGE SCALE GENOMIC DNA]</scope>
    <source>
        <strain evidence="3 4">DSM 105042</strain>
    </source>
</reference>
<dbReference type="EMBL" id="JBEPLJ010000002">
    <property type="protein sequence ID" value="MET3584713.1"/>
    <property type="molecule type" value="Genomic_DNA"/>
</dbReference>
<evidence type="ECO:0000313" key="4">
    <source>
        <dbReference type="Proteomes" id="UP001549031"/>
    </source>
</evidence>
<proteinExistence type="predicted"/>
<accession>A0ABV2H2F2</accession>
<keyword evidence="2" id="KW-0472">Membrane</keyword>
<evidence type="ECO:0000256" key="1">
    <source>
        <dbReference type="SAM" id="MobiDB-lite"/>
    </source>
</evidence>
<protein>
    <submittedName>
        <fullName evidence="3">Uncharacterized protein</fullName>
    </submittedName>
</protein>
<sequence>MTKKPKKKAQNAAQIRGDIQRGLTGDKRPGFDPAASPLETDSEAGGAPLSAEEVATARATQRQPGPQQRSRNFDTAMRWHAPELHKRRPSLPALLPLIAVLLIGLAVLIGLALR</sequence>
<feature type="region of interest" description="Disordered" evidence="1">
    <location>
        <begin position="1"/>
        <end position="74"/>
    </location>
</feature>
<name>A0ABV2H2F2_9HYPH</name>
<evidence type="ECO:0000256" key="2">
    <source>
        <dbReference type="SAM" id="Phobius"/>
    </source>
</evidence>
<organism evidence="3 4">
    <name type="scientific">Pseudorhizobium tarimense</name>
    <dbReference type="NCBI Taxonomy" id="1079109"/>
    <lineage>
        <taxon>Bacteria</taxon>
        <taxon>Pseudomonadati</taxon>
        <taxon>Pseudomonadota</taxon>
        <taxon>Alphaproteobacteria</taxon>
        <taxon>Hyphomicrobiales</taxon>
        <taxon>Rhizobiaceae</taxon>
        <taxon>Rhizobium/Agrobacterium group</taxon>
        <taxon>Pseudorhizobium</taxon>
    </lineage>
</organism>
<keyword evidence="2" id="KW-0812">Transmembrane</keyword>
<feature type="transmembrane region" description="Helical" evidence="2">
    <location>
        <begin position="93"/>
        <end position="113"/>
    </location>
</feature>
<feature type="compositionally biased region" description="Polar residues" evidence="1">
    <location>
        <begin position="58"/>
        <end position="70"/>
    </location>
</feature>
<dbReference type="Proteomes" id="UP001549031">
    <property type="component" value="Unassembled WGS sequence"/>
</dbReference>
<keyword evidence="4" id="KW-1185">Reference proteome</keyword>